<dbReference type="RefSeq" id="WP_027290569.1">
    <property type="nucleotide sequence ID" value="NZ_CANTWR010000009.1"/>
</dbReference>
<comment type="similarity">
    <text evidence="1 3">Belongs to the pirin family.</text>
</comment>
<evidence type="ECO:0000259" key="4">
    <source>
        <dbReference type="Pfam" id="PF02678"/>
    </source>
</evidence>
<evidence type="ECO:0000259" key="5">
    <source>
        <dbReference type="Pfam" id="PF17954"/>
    </source>
</evidence>
<evidence type="ECO:0000313" key="7">
    <source>
        <dbReference type="Proteomes" id="UP000255233"/>
    </source>
</evidence>
<dbReference type="Pfam" id="PF17954">
    <property type="entry name" value="Pirin_C_2"/>
    <property type="match status" value="1"/>
</dbReference>
<keyword evidence="2" id="KW-0479">Metal-binding</keyword>
<dbReference type="InterPro" id="IPR041602">
    <property type="entry name" value="Quercetinase_C"/>
</dbReference>
<dbReference type="EMBL" id="UGVL01000001">
    <property type="protein sequence ID" value="SUE33443.1"/>
    <property type="molecule type" value="Genomic_DNA"/>
</dbReference>
<reference evidence="6 7" key="1">
    <citation type="submission" date="2018-06" db="EMBL/GenBank/DDBJ databases">
        <authorList>
            <consortium name="Pathogen Informatics"/>
            <person name="Doyle S."/>
        </authorList>
    </citation>
    <scope>NUCLEOTIDE SEQUENCE [LARGE SCALE GENOMIC DNA]</scope>
    <source>
        <strain evidence="6 7">NCTC11190</strain>
    </source>
</reference>
<proteinExistence type="inferred from homology"/>
<dbReference type="CDD" id="cd02910">
    <property type="entry name" value="cupin_Yhhw_N"/>
    <property type="match status" value="1"/>
</dbReference>
<dbReference type="InterPro" id="IPR003829">
    <property type="entry name" value="Pirin_N_dom"/>
</dbReference>
<organism evidence="6 7">
    <name type="scientific">Rikenella microfusus</name>
    <dbReference type="NCBI Taxonomy" id="28139"/>
    <lineage>
        <taxon>Bacteria</taxon>
        <taxon>Pseudomonadati</taxon>
        <taxon>Bacteroidota</taxon>
        <taxon>Bacteroidia</taxon>
        <taxon>Bacteroidales</taxon>
        <taxon>Rikenellaceae</taxon>
        <taxon>Rikenella</taxon>
    </lineage>
</organism>
<keyword evidence="2" id="KW-0408">Iron</keyword>
<feature type="binding site" evidence="2">
    <location>
        <position position="104"/>
    </location>
    <ligand>
        <name>Fe cation</name>
        <dbReference type="ChEBI" id="CHEBI:24875"/>
    </ligand>
</feature>
<dbReference type="SUPFAM" id="SSF51182">
    <property type="entry name" value="RmlC-like cupins"/>
    <property type="match status" value="1"/>
</dbReference>
<feature type="binding site" evidence="2">
    <location>
        <position position="60"/>
    </location>
    <ligand>
        <name>Fe cation</name>
        <dbReference type="ChEBI" id="CHEBI:24875"/>
    </ligand>
</feature>
<evidence type="ECO:0000256" key="2">
    <source>
        <dbReference type="PIRSR" id="PIRSR006232-1"/>
    </source>
</evidence>
<feature type="binding site" evidence="2">
    <location>
        <position position="58"/>
    </location>
    <ligand>
        <name>Fe cation</name>
        <dbReference type="ChEBI" id="CHEBI:24875"/>
    </ligand>
</feature>
<feature type="domain" description="Pirin N-terminal" evidence="4">
    <location>
        <begin position="12"/>
        <end position="120"/>
    </location>
</feature>
<name>A0A379MPK0_9BACT</name>
<dbReference type="InterPro" id="IPR012093">
    <property type="entry name" value="Pirin"/>
</dbReference>
<dbReference type="Proteomes" id="UP000255233">
    <property type="component" value="Unassembled WGS sequence"/>
</dbReference>
<keyword evidence="7" id="KW-1185">Reference proteome</keyword>
<evidence type="ECO:0000256" key="1">
    <source>
        <dbReference type="ARBA" id="ARBA00008416"/>
    </source>
</evidence>
<evidence type="ECO:0000256" key="3">
    <source>
        <dbReference type="RuleBase" id="RU003457"/>
    </source>
</evidence>
<gene>
    <name evidence="6" type="primary">yhhW</name>
    <name evidence="6" type="ORF">NCTC11190_00651</name>
</gene>
<accession>A0A379MPK0</accession>
<dbReference type="GO" id="GO:0008127">
    <property type="term" value="F:quercetin 2,3-dioxygenase activity"/>
    <property type="evidence" value="ECO:0007669"/>
    <property type="project" value="UniProtKB-EC"/>
</dbReference>
<protein>
    <submittedName>
        <fullName evidence="6">Quercetin 2,3-dioxygenase</fullName>
        <ecNumber evidence="6">1.13.11.24</ecNumber>
    </submittedName>
</protein>
<dbReference type="GO" id="GO:0046872">
    <property type="term" value="F:metal ion binding"/>
    <property type="evidence" value="ECO:0007669"/>
    <property type="project" value="UniProtKB-KW"/>
</dbReference>
<sequence>MKTVLHKASTRGFFDHGWLKTHHTFSFADYYDPERVHFGALRVLNDDRVAPGTGFGLHPHSNMEIVTIPLSGALTHGDSMGHSETIGHGMIQVMSAGRGLRHSEMNKDLNRNAELLQIWVIPDREHVEPRYENAVIADLLRKNRIATIVEPYPGNGRIPWIYQQAWFSIGKLEKGTELVYPFHSDKSFGTYVFVLSGDIEAAGIELSERDGLGVSETQEIPLRAVTDAQILLIEVPDIR</sequence>
<dbReference type="PIRSF" id="PIRSF006232">
    <property type="entry name" value="Pirin"/>
    <property type="match status" value="1"/>
</dbReference>
<dbReference type="EC" id="1.13.11.24" evidence="6"/>
<dbReference type="OrthoDB" id="321327at2"/>
<dbReference type="InterPro" id="IPR014710">
    <property type="entry name" value="RmlC-like_jellyroll"/>
</dbReference>
<dbReference type="Pfam" id="PF02678">
    <property type="entry name" value="Pirin"/>
    <property type="match status" value="1"/>
</dbReference>
<feature type="domain" description="Quercetin 2,3-dioxygenase C-terminal cupin" evidence="5">
    <location>
        <begin position="160"/>
        <end position="235"/>
    </location>
</feature>
<dbReference type="PANTHER" id="PTHR43212:SF3">
    <property type="entry name" value="QUERCETIN 2,3-DIOXYGENASE"/>
    <property type="match status" value="1"/>
</dbReference>
<evidence type="ECO:0000313" key="6">
    <source>
        <dbReference type="EMBL" id="SUE33443.1"/>
    </source>
</evidence>
<keyword evidence="6" id="KW-0560">Oxidoreductase</keyword>
<dbReference type="Gene3D" id="2.60.120.10">
    <property type="entry name" value="Jelly Rolls"/>
    <property type="match status" value="2"/>
</dbReference>
<dbReference type="InterPro" id="IPR011051">
    <property type="entry name" value="RmlC_Cupin_sf"/>
</dbReference>
<dbReference type="AlphaFoldDB" id="A0A379MPK0"/>
<dbReference type="PANTHER" id="PTHR43212">
    <property type="entry name" value="QUERCETIN 2,3-DIOXYGENASE"/>
    <property type="match status" value="1"/>
</dbReference>
<feature type="binding site" evidence="2">
    <location>
        <position position="102"/>
    </location>
    <ligand>
        <name>Fe cation</name>
        <dbReference type="ChEBI" id="CHEBI:24875"/>
    </ligand>
</feature>
<keyword evidence="6" id="KW-0223">Dioxygenase</keyword>
<comment type="cofactor">
    <cofactor evidence="2">
        <name>Fe cation</name>
        <dbReference type="ChEBI" id="CHEBI:24875"/>
    </cofactor>
    <text evidence="2">Binds 1 Fe cation per subunit.</text>
</comment>